<organism evidence="7">
    <name type="scientific">marine sediment metagenome</name>
    <dbReference type="NCBI Taxonomy" id="412755"/>
    <lineage>
        <taxon>unclassified sequences</taxon>
        <taxon>metagenomes</taxon>
        <taxon>ecological metagenomes</taxon>
    </lineage>
</organism>
<comment type="caution">
    <text evidence="7">The sequence shown here is derived from an EMBL/GenBank/DDBJ whole genome shotgun (WGS) entry which is preliminary data.</text>
</comment>
<evidence type="ECO:0000256" key="5">
    <source>
        <dbReference type="ARBA" id="ARBA00022967"/>
    </source>
</evidence>
<dbReference type="InterPro" id="IPR050107">
    <property type="entry name" value="ABC_carbohydrate_import_ATPase"/>
</dbReference>
<protein>
    <recommendedName>
        <fullName evidence="8">ABC transporter domain-containing protein</fullName>
    </recommendedName>
</protein>
<dbReference type="PANTHER" id="PTHR43790">
    <property type="entry name" value="CARBOHYDRATE TRANSPORT ATP-BINDING PROTEIN MG119-RELATED"/>
    <property type="match status" value="1"/>
</dbReference>
<dbReference type="EMBL" id="BARW01037703">
    <property type="protein sequence ID" value="GAJ17492.1"/>
    <property type="molecule type" value="Genomic_DNA"/>
</dbReference>
<keyword evidence="3" id="KW-0547">Nucleotide-binding</keyword>
<evidence type="ECO:0000256" key="3">
    <source>
        <dbReference type="ARBA" id="ARBA00022741"/>
    </source>
</evidence>
<dbReference type="PANTHER" id="PTHR43790:SF3">
    <property type="entry name" value="D-ALLOSE IMPORT ATP-BINDING PROTEIN ALSA-RELATED"/>
    <property type="match status" value="1"/>
</dbReference>
<gene>
    <name evidence="7" type="ORF">S12H4_58124</name>
</gene>
<evidence type="ECO:0000256" key="2">
    <source>
        <dbReference type="ARBA" id="ARBA00022475"/>
    </source>
</evidence>
<dbReference type="SUPFAM" id="SSF52540">
    <property type="entry name" value="P-loop containing nucleoside triphosphate hydrolases"/>
    <property type="match status" value="1"/>
</dbReference>
<dbReference type="InterPro" id="IPR027417">
    <property type="entry name" value="P-loop_NTPase"/>
</dbReference>
<dbReference type="GO" id="GO:0005524">
    <property type="term" value="F:ATP binding"/>
    <property type="evidence" value="ECO:0007669"/>
    <property type="project" value="UniProtKB-KW"/>
</dbReference>
<evidence type="ECO:0000256" key="6">
    <source>
        <dbReference type="ARBA" id="ARBA00023136"/>
    </source>
</evidence>
<keyword evidence="1" id="KW-0813">Transport</keyword>
<keyword evidence="5" id="KW-1278">Translocase</keyword>
<keyword evidence="2" id="KW-1003">Cell membrane</keyword>
<feature type="non-terminal residue" evidence="7">
    <location>
        <position position="71"/>
    </location>
</feature>
<dbReference type="AlphaFoldDB" id="X1VGU7"/>
<proteinExistence type="predicted"/>
<reference evidence="7" key="1">
    <citation type="journal article" date="2014" name="Front. Microbiol.">
        <title>High frequency of phylogenetically diverse reductive dehalogenase-homologous genes in deep subseafloor sedimentary metagenomes.</title>
        <authorList>
            <person name="Kawai M."/>
            <person name="Futagami T."/>
            <person name="Toyoda A."/>
            <person name="Takaki Y."/>
            <person name="Nishi S."/>
            <person name="Hori S."/>
            <person name="Arai W."/>
            <person name="Tsubouchi T."/>
            <person name="Morono Y."/>
            <person name="Uchiyama I."/>
            <person name="Ito T."/>
            <person name="Fujiyama A."/>
            <person name="Inagaki F."/>
            <person name="Takami H."/>
        </authorList>
    </citation>
    <scope>NUCLEOTIDE SEQUENCE</scope>
    <source>
        <strain evidence="7">Expedition CK06-06</strain>
    </source>
</reference>
<evidence type="ECO:0008006" key="8">
    <source>
        <dbReference type="Google" id="ProtNLM"/>
    </source>
</evidence>
<name>X1VGU7_9ZZZZ</name>
<accession>X1VGU7</accession>
<sequence>MREGGISIIYISHRLSEVPLVGQRVTVLRDGKRIATLPVNEADQDTIIRMMVGRELKEQFPKEETSPGKPI</sequence>
<keyword evidence="6" id="KW-0472">Membrane</keyword>
<evidence type="ECO:0000256" key="4">
    <source>
        <dbReference type="ARBA" id="ARBA00022840"/>
    </source>
</evidence>
<evidence type="ECO:0000313" key="7">
    <source>
        <dbReference type="EMBL" id="GAJ17492.1"/>
    </source>
</evidence>
<evidence type="ECO:0000256" key="1">
    <source>
        <dbReference type="ARBA" id="ARBA00022448"/>
    </source>
</evidence>
<keyword evidence="4" id="KW-0067">ATP-binding</keyword>